<gene>
    <name evidence="1" type="ORF">GCM10023220_40170</name>
</gene>
<proteinExistence type="predicted"/>
<sequence>MGLGMFSYYSDLHIRLHAERLSWAMPRFLGDGAPTEAACWTTAHGGIQWSNLAGPDLEILDWERWGTTP</sequence>
<name>A0ABP9CCI4_9ACTN</name>
<organism evidence="1 2">
    <name type="scientific">Streptomyces ziwulingensis</name>
    <dbReference type="NCBI Taxonomy" id="1045501"/>
    <lineage>
        <taxon>Bacteria</taxon>
        <taxon>Bacillati</taxon>
        <taxon>Actinomycetota</taxon>
        <taxon>Actinomycetes</taxon>
        <taxon>Kitasatosporales</taxon>
        <taxon>Streptomycetaceae</taxon>
        <taxon>Streptomyces</taxon>
    </lineage>
</organism>
<evidence type="ECO:0000313" key="1">
    <source>
        <dbReference type="EMBL" id="GAA4806223.1"/>
    </source>
</evidence>
<dbReference type="Proteomes" id="UP001501265">
    <property type="component" value="Unassembled WGS sequence"/>
</dbReference>
<reference evidence="2" key="1">
    <citation type="journal article" date="2019" name="Int. J. Syst. Evol. Microbiol.">
        <title>The Global Catalogue of Microorganisms (GCM) 10K type strain sequencing project: providing services to taxonomists for standard genome sequencing and annotation.</title>
        <authorList>
            <consortium name="The Broad Institute Genomics Platform"/>
            <consortium name="The Broad Institute Genome Sequencing Center for Infectious Disease"/>
            <person name="Wu L."/>
            <person name="Ma J."/>
        </authorList>
    </citation>
    <scope>NUCLEOTIDE SEQUENCE [LARGE SCALE GENOMIC DNA]</scope>
    <source>
        <strain evidence="2">JCM 18081</strain>
    </source>
</reference>
<protein>
    <submittedName>
        <fullName evidence="1">Uncharacterized protein</fullName>
    </submittedName>
</protein>
<keyword evidence="2" id="KW-1185">Reference proteome</keyword>
<comment type="caution">
    <text evidence="1">The sequence shown here is derived from an EMBL/GenBank/DDBJ whole genome shotgun (WGS) entry which is preliminary data.</text>
</comment>
<evidence type="ECO:0000313" key="2">
    <source>
        <dbReference type="Proteomes" id="UP001501265"/>
    </source>
</evidence>
<accession>A0ABP9CCI4</accession>
<dbReference type="EMBL" id="BAABIG010000039">
    <property type="protein sequence ID" value="GAA4806223.1"/>
    <property type="molecule type" value="Genomic_DNA"/>
</dbReference>